<dbReference type="GO" id="GO:0005739">
    <property type="term" value="C:mitochondrion"/>
    <property type="evidence" value="ECO:0007669"/>
    <property type="project" value="TreeGrafter"/>
</dbReference>
<reference evidence="10" key="1">
    <citation type="submission" date="2023-07" db="EMBL/GenBank/DDBJ databases">
        <title>A chromosome-level genome assembly of Lolium multiflorum.</title>
        <authorList>
            <person name="Chen Y."/>
            <person name="Copetti D."/>
            <person name="Kolliker R."/>
            <person name="Studer B."/>
        </authorList>
    </citation>
    <scope>NUCLEOTIDE SEQUENCE</scope>
    <source>
        <strain evidence="10">02402/16</strain>
        <tissue evidence="10">Leaf</tissue>
    </source>
</reference>
<keyword evidence="5" id="KW-0949">S-adenosyl-L-methionine</keyword>
<evidence type="ECO:0000256" key="5">
    <source>
        <dbReference type="ARBA" id="ARBA00022691"/>
    </source>
</evidence>
<name>A0AAD8X8F4_LOLMU</name>
<keyword evidence="2" id="KW-0963">Cytoplasm</keyword>
<feature type="compositionally biased region" description="Basic and acidic residues" evidence="9">
    <location>
        <begin position="324"/>
        <end position="338"/>
    </location>
</feature>
<comment type="similarity">
    <text evidence="6">Belongs to the methyltransferase superfamily. ETFBKMT family.</text>
</comment>
<keyword evidence="11" id="KW-1185">Reference proteome</keyword>
<evidence type="ECO:0000256" key="7">
    <source>
        <dbReference type="ARBA" id="ARBA00041867"/>
    </source>
</evidence>
<sequence>MLPLVRVGRAPLRRLGRLLLASPQTLSLCSPSTATGCGGGGISPHVLMLSARPSACRGGDGSPVARAPSGASSRGFCARAVSLDDEAPSSSAAGGVYDLSAPYLSVRIRCRKEDAVSYSDLLSESLLCFGACSVTVDDIADAANLDEISITTIFAYGENVSSSVSSAASSAGLDYSPVYETSVGKQCDWVTLVQESYESTKVIDDLWIIPKWRTPPDPQATNIIINPGLAFGTGEHPTTKLCLLFLKEVIKGGERVLDYGTGTGVLSIAALKMGAALSTGIDIDPQAVASAHENRLLNGMDSNKMPVYLVPAGAEPSSFSSSIDKSEERKPSSDPELKSSKGTFDIVAANILLNPLLELVEDIVCYAKTGGTVAVSGILCEQVPKVEKAYSRYLDNVSVSEMDGWACLQGTRKAYNFSFLLVL</sequence>
<dbReference type="Proteomes" id="UP001231189">
    <property type="component" value="Unassembled WGS sequence"/>
</dbReference>
<dbReference type="HAMAP" id="MF_00735">
    <property type="entry name" value="Methyltr_PrmA"/>
    <property type="match status" value="1"/>
</dbReference>
<dbReference type="PANTHER" id="PTHR43648">
    <property type="entry name" value="ELECTRON TRANSFER FLAVOPROTEIN BETA SUBUNIT LYSINE METHYLTRANSFERASE"/>
    <property type="match status" value="1"/>
</dbReference>
<dbReference type="CDD" id="cd02440">
    <property type="entry name" value="AdoMet_MTases"/>
    <property type="match status" value="1"/>
</dbReference>
<evidence type="ECO:0000256" key="3">
    <source>
        <dbReference type="ARBA" id="ARBA00022603"/>
    </source>
</evidence>
<dbReference type="AlphaFoldDB" id="A0AAD8X8F4"/>
<accession>A0AAD8X8F4</accession>
<evidence type="ECO:0000256" key="4">
    <source>
        <dbReference type="ARBA" id="ARBA00022679"/>
    </source>
</evidence>
<gene>
    <name evidence="10" type="ORF">QYE76_014709</name>
</gene>
<evidence type="ECO:0000256" key="6">
    <source>
        <dbReference type="ARBA" id="ARBA00037932"/>
    </source>
</evidence>
<evidence type="ECO:0000313" key="11">
    <source>
        <dbReference type="Proteomes" id="UP001231189"/>
    </source>
</evidence>
<organism evidence="10 11">
    <name type="scientific">Lolium multiflorum</name>
    <name type="common">Italian ryegrass</name>
    <name type="synonym">Lolium perenne subsp. multiflorum</name>
    <dbReference type="NCBI Taxonomy" id="4521"/>
    <lineage>
        <taxon>Eukaryota</taxon>
        <taxon>Viridiplantae</taxon>
        <taxon>Streptophyta</taxon>
        <taxon>Embryophyta</taxon>
        <taxon>Tracheophyta</taxon>
        <taxon>Spermatophyta</taxon>
        <taxon>Magnoliopsida</taxon>
        <taxon>Liliopsida</taxon>
        <taxon>Poales</taxon>
        <taxon>Poaceae</taxon>
        <taxon>BOP clade</taxon>
        <taxon>Pooideae</taxon>
        <taxon>Poodae</taxon>
        <taxon>Poeae</taxon>
        <taxon>Poeae Chloroplast Group 2 (Poeae type)</taxon>
        <taxon>Loliodinae</taxon>
        <taxon>Loliinae</taxon>
        <taxon>Lolium</taxon>
    </lineage>
</organism>
<feature type="region of interest" description="Disordered" evidence="9">
    <location>
        <begin position="316"/>
        <end position="338"/>
    </location>
</feature>
<dbReference type="PANTHER" id="PTHR43648:SF1">
    <property type="entry name" value="ELECTRON TRANSFER FLAVOPROTEIN BETA SUBUNIT LYSINE METHYLTRANSFERASE"/>
    <property type="match status" value="1"/>
</dbReference>
<dbReference type="EMBL" id="JAUUTY010000001">
    <property type="protein sequence ID" value="KAK1698012.1"/>
    <property type="molecule type" value="Genomic_DNA"/>
</dbReference>
<dbReference type="GO" id="GO:0016279">
    <property type="term" value="F:protein-lysine N-methyltransferase activity"/>
    <property type="evidence" value="ECO:0007669"/>
    <property type="project" value="TreeGrafter"/>
</dbReference>
<dbReference type="Pfam" id="PF06325">
    <property type="entry name" value="PrmA"/>
    <property type="match status" value="1"/>
</dbReference>
<keyword evidence="4" id="KW-0808">Transferase</keyword>
<comment type="caution">
    <text evidence="10">The sequence shown here is derived from an EMBL/GenBank/DDBJ whole genome shotgun (WGS) entry which is preliminary data.</text>
</comment>
<dbReference type="InterPro" id="IPR029063">
    <property type="entry name" value="SAM-dependent_MTases_sf"/>
</dbReference>
<dbReference type="InterPro" id="IPR050078">
    <property type="entry name" value="Ribosomal_L11_MeTrfase_PrmA"/>
</dbReference>
<comment type="similarity">
    <text evidence="1">Belongs to the methyltransferase superfamily. PrmA family.</text>
</comment>
<evidence type="ECO:0000256" key="1">
    <source>
        <dbReference type="ARBA" id="ARBA00009741"/>
    </source>
</evidence>
<evidence type="ECO:0000313" key="10">
    <source>
        <dbReference type="EMBL" id="KAK1698012.1"/>
    </source>
</evidence>
<protein>
    <recommendedName>
        <fullName evidence="8">ETFB lysine methyltransferase</fullName>
    </recommendedName>
    <alternativeName>
        <fullName evidence="7">Protein N-lysine methyltransferase METTL20</fullName>
    </alternativeName>
</protein>
<evidence type="ECO:0000256" key="9">
    <source>
        <dbReference type="SAM" id="MobiDB-lite"/>
    </source>
</evidence>
<evidence type="ECO:0000256" key="8">
    <source>
        <dbReference type="ARBA" id="ARBA00042266"/>
    </source>
</evidence>
<dbReference type="GO" id="GO:0032259">
    <property type="term" value="P:methylation"/>
    <property type="evidence" value="ECO:0007669"/>
    <property type="project" value="UniProtKB-KW"/>
</dbReference>
<keyword evidence="3" id="KW-0489">Methyltransferase</keyword>
<evidence type="ECO:0000256" key="2">
    <source>
        <dbReference type="ARBA" id="ARBA00022490"/>
    </source>
</evidence>
<dbReference type="InterPro" id="IPR004498">
    <property type="entry name" value="Ribosomal_PrmA_MeTrfase"/>
</dbReference>
<proteinExistence type="inferred from homology"/>
<dbReference type="Gene3D" id="3.40.50.150">
    <property type="entry name" value="Vaccinia Virus protein VP39"/>
    <property type="match status" value="1"/>
</dbReference>
<dbReference type="SUPFAM" id="SSF53335">
    <property type="entry name" value="S-adenosyl-L-methionine-dependent methyltransferases"/>
    <property type="match status" value="1"/>
</dbReference>